<keyword evidence="6 8" id="KW-0456">Lyase</keyword>
<evidence type="ECO:0000256" key="2">
    <source>
        <dbReference type="ARBA" id="ARBA00022485"/>
    </source>
</evidence>
<protein>
    <submittedName>
        <fullName evidence="8">Fumarate hydratase</fullName>
        <ecNumber evidence="8">4.2.1.2</ecNumber>
    </submittedName>
</protein>
<evidence type="ECO:0000256" key="1">
    <source>
        <dbReference type="ARBA" id="ARBA00008876"/>
    </source>
</evidence>
<dbReference type="InterPro" id="IPR004646">
    <property type="entry name" value="Fe-S_hydro-lyase_TtdA-typ_cat"/>
</dbReference>
<organism evidence="8 9">
    <name type="scientific">Paraburkholderia acidicola</name>
    <dbReference type="NCBI Taxonomy" id="1912599"/>
    <lineage>
        <taxon>Bacteria</taxon>
        <taxon>Pseudomonadati</taxon>
        <taxon>Pseudomonadota</taxon>
        <taxon>Betaproteobacteria</taxon>
        <taxon>Burkholderiales</taxon>
        <taxon>Burkholderiaceae</taxon>
        <taxon>Paraburkholderia</taxon>
    </lineage>
</organism>
<evidence type="ECO:0000313" key="9">
    <source>
        <dbReference type="Proteomes" id="UP001469089"/>
    </source>
</evidence>
<evidence type="ECO:0000256" key="5">
    <source>
        <dbReference type="ARBA" id="ARBA00023014"/>
    </source>
</evidence>
<reference evidence="8 9" key="1">
    <citation type="journal article" date="2024" name="Chem. Sci.">
        <title>Discovery of a lagriamide polyketide by integrated genome mining, isotopic labeling, and untargeted metabolomics.</title>
        <authorList>
            <person name="Fergusson C.H."/>
            <person name="Saulog J."/>
            <person name="Paulo B.S."/>
            <person name="Wilson D.M."/>
            <person name="Liu D.Y."/>
            <person name="Morehouse N.J."/>
            <person name="Waterworth S."/>
            <person name="Barkei J."/>
            <person name="Gray C.A."/>
            <person name="Kwan J.C."/>
            <person name="Eustaquio A.S."/>
            <person name="Linington R.G."/>
        </authorList>
    </citation>
    <scope>NUCLEOTIDE SEQUENCE [LARGE SCALE GENOMIC DNA]</scope>
    <source>
        <strain evidence="8 9">RL17-338-BIF-B</strain>
    </source>
</reference>
<dbReference type="Pfam" id="PF05681">
    <property type="entry name" value="Fumerase"/>
    <property type="match status" value="1"/>
</dbReference>
<evidence type="ECO:0000256" key="3">
    <source>
        <dbReference type="ARBA" id="ARBA00022723"/>
    </source>
</evidence>
<keyword evidence="4" id="KW-0408">Iron</keyword>
<keyword evidence="5" id="KW-0411">Iron-sulfur</keyword>
<keyword evidence="3" id="KW-0479">Metal-binding</keyword>
<dbReference type="RefSeq" id="WP_349543216.1">
    <property type="nucleotide sequence ID" value="NZ_JAOALG010000001.1"/>
</dbReference>
<dbReference type="PANTHER" id="PTHR43351">
    <property type="entry name" value="L(+)-TARTRATE DEHYDRATASE SUBUNIT BETA"/>
    <property type="match status" value="1"/>
</dbReference>
<accession>A0ABV1LQN5</accession>
<evidence type="ECO:0000313" key="8">
    <source>
        <dbReference type="EMBL" id="MEQ5841281.1"/>
    </source>
</evidence>
<sequence length="224" mass="23407">MSTIDSQELIRQIEHAVRTLGTSRDIACIGGCSVFATLGMDVRWSDTTRPLGDLLATGIRAALPTRADTVPLEVHYDIAPGSRVELRIALTDVDAPPCALLKMLNPSDSIAEWVAQTAPVWHRGGAGQMLGLGVGGNPESAMLMARTALLDIGGQVEAHAYDPGDWRATLHEAVLAGCTAAGYPVQALRIVGAPTHAGTKPIALMSGGPAATAYARVELEVTHA</sequence>
<evidence type="ECO:0000256" key="4">
    <source>
        <dbReference type="ARBA" id="ARBA00023004"/>
    </source>
</evidence>
<evidence type="ECO:0000256" key="6">
    <source>
        <dbReference type="ARBA" id="ARBA00023239"/>
    </source>
</evidence>
<keyword evidence="2" id="KW-0004">4Fe-4S</keyword>
<feature type="domain" description="Fe-S hydro-lyase tartrate dehydratase alpha-type catalytic" evidence="7">
    <location>
        <begin position="68"/>
        <end position="204"/>
    </location>
</feature>
<dbReference type="GO" id="GO:0004333">
    <property type="term" value="F:fumarate hydratase activity"/>
    <property type="evidence" value="ECO:0007669"/>
    <property type="project" value="UniProtKB-EC"/>
</dbReference>
<keyword evidence="9" id="KW-1185">Reference proteome</keyword>
<dbReference type="Proteomes" id="UP001469089">
    <property type="component" value="Unassembled WGS sequence"/>
</dbReference>
<dbReference type="PANTHER" id="PTHR43351:SF2">
    <property type="entry name" value="L(+)-TARTRATE DEHYDRATASE SUBUNIT BETA-RELATED"/>
    <property type="match status" value="1"/>
</dbReference>
<evidence type="ECO:0000259" key="7">
    <source>
        <dbReference type="Pfam" id="PF05681"/>
    </source>
</evidence>
<name>A0ABV1LQN5_9BURK</name>
<comment type="caution">
    <text evidence="8">The sequence shown here is derived from an EMBL/GenBank/DDBJ whole genome shotgun (WGS) entry which is preliminary data.</text>
</comment>
<proteinExistence type="inferred from homology"/>
<comment type="similarity">
    <text evidence="1">Belongs to the class-I fumarase family.</text>
</comment>
<dbReference type="EC" id="4.2.1.2" evidence="8"/>
<gene>
    <name evidence="8" type="ORF">N0A02_17775</name>
</gene>
<dbReference type="EMBL" id="JAOALG010000001">
    <property type="protein sequence ID" value="MEQ5841281.1"/>
    <property type="molecule type" value="Genomic_DNA"/>
</dbReference>